<dbReference type="Proteomes" id="UP000005426">
    <property type="component" value="Unassembled WGS sequence"/>
</dbReference>
<accession>G9NQJ1</accession>
<dbReference type="HOGENOM" id="CLU_211830_0_0_1"/>
<dbReference type="InterPro" id="IPR056924">
    <property type="entry name" value="SH3_Tf2-1"/>
</dbReference>
<feature type="domain" description="Tf2-1-like SH3-like" evidence="1">
    <location>
        <begin position="5"/>
        <end position="40"/>
    </location>
</feature>
<evidence type="ECO:0000313" key="2">
    <source>
        <dbReference type="EMBL" id="EHK46814.1"/>
    </source>
</evidence>
<evidence type="ECO:0000313" key="3">
    <source>
        <dbReference type="Proteomes" id="UP000005426"/>
    </source>
</evidence>
<dbReference type="OrthoDB" id="2273864at2759"/>
<proteinExistence type="predicted"/>
<reference evidence="2 3" key="1">
    <citation type="journal article" date="2011" name="Genome Biol.">
        <title>Comparative genome sequence analysis underscores mycoparasitism as the ancestral life style of Trichoderma.</title>
        <authorList>
            <person name="Kubicek C.P."/>
            <person name="Herrera-Estrella A."/>
            <person name="Seidl-Seiboth V."/>
            <person name="Martinez D.A."/>
            <person name="Druzhinina I.S."/>
            <person name="Thon M."/>
            <person name="Zeilinger S."/>
            <person name="Casas-Flores S."/>
            <person name="Horwitz B.A."/>
            <person name="Mukherjee P.K."/>
            <person name="Mukherjee M."/>
            <person name="Kredics L."/>
            <person name="Alcaraz L.D."/>
            <person name="Aerts A."/>
            <person name="Antal Z."/>
            <person name="Atanasova L."/>
            <person name="Cervantes-Badillo M.G."/>
            <person name="Challacombe J."/>
            <person name="Chertkov O."/>
            <person name="McCluskey K."/>
            <person name="Coulpier F."/>
            <person name="Deshpande N."/>
            <person name="von Doehren H."/>
            <person name="Ebbole D.J."/>
            <person name="Esquivel-Naranjo E.U."/>
            <person name="Fekete E."/>
            <person name="Flipphi M."/>
            <person name="Glaser F."/>
            <person name="Gomez-Rodriguez E.Y."/>
            <person name="Gruber S."/>
            <person name="Han C."/>
            <person name="Henrissat B."/>
            <person name="Hermosa R."/>
            <person name="Hernandez-Onate M."/>
            <person name="Karaffa L."/>
            <person name="Kosti I."/>
            <person name="Le Crom S."/>
            <person name="Lindquist E."/>
            <person name="Lucas S."/>
            <person name="Luebeck M."/>
            <person name="Luebeck P.S."/>
            <person name="Margeot A."/>
            <person name="Metz B."/>
            <person name="Misra M."/>
            <person name="Nevalainen H."/>
            <person name="Omann M."/>
            <person name="Packer N."/>
            <person name="Perrone G."/>
            <person name="Uresti-Rivera E.E."/>
            <person name="Salamov A."/>
            <person name="Schmoll M."/>
            <person name="Seiboth B."/>
            <person name="Shapiro H."/>
            <person name="Sukno S."/>
            <person name="Tamayo-Ramos J.A."/>
            <person name="Tisch D."/>
            <person name="Wiest A."/>
            <person name="Wilkinson H.H."/>
            <person name="Zhang M."/>
            <person name="Coutinho P.M."/>
            <person name="Kenerley C.M."/>
            <person name="Monte E."/>
            <person name="Baker S.E."/>
            <person name="Grigoriev I.V."/>
        </authorList>
    </citation>
    <scope>NUCLEOTIDE SEQUENCE [LARGE SCALE GENOMIC DNA]</scope>
    <source>
        <strain evidence="3">ATCC 20476 / IMI 206040</strain>
    </source>
</reference>
<dbReference type="EMBL" id="ABDG02000021">
    <property type="protein sequence ID" value="EHK46814.1"/>
    <property type="molecule type" value="Genomic_DNA"/>
</dbReference>
<sequence>NIKINRLSDKLDFKKLRPYKILRKIKDINYKLELPKKQEKQGKLIFLIFYILLLEKA</sequence>
<dbReference type="Pfam" id="PF24626">
    <property type="entry name" value="SH3_Tf2-1"/>
    <property type="match status" value="1"/>
</dbReference>
<organism evidence="2 3">
    <name type="scientific">Hypocrea atroviridis (strain ATCC 20476 / IMI 206040)</name>
    <name type="common">Trichoderma atroviride</name>
    <dbReference type="NCBI Taxonomy" id="452589"/>
    <lineage>
        <taxon>Eukaryota</taxon>
        <taxon>Fungi</taxon>
        <taxon>Dikarya</taxon>
        <taxon>Ascomycota</taxon>
        <taxon>Pezizomycotina</taxon>
        <taxon>Sordariomycetes</taxon>
        <taxon>Hypocreomycetidae</taxon>
        <taxon>Hypocreales</taxon>
        <taxon>Hypocreaceae</taxon>
        <taxon>Trichoderma</taxon>
    </lineage>
</organism>
<dbReference type="AlphaFoldDB" id="G9NQJ1"/>
<gene>
    <name evidence="2" type="ORF">TRIATDRAFT_194691</name>
</gene>
<dbReference type="OMA" id="MRIYLVF"/>
<evidence type="ECO:0000259" key="1">
    <source>
        <dbReference type="Pfam" id="PF24626"/>
    </source>
</evidence>
<comment type="caution">
    <text evidence="2">The sequence shown here is derived from an EMBL/GenBank/DDBJ whole genome shotgun (WGS) entry which is preliminary data.</text>
</comment>
<feature type="non-terminal residue" evidence="2">
    <location>
        <position position="1"/>
    </location>
</feature>
<protein>
    <recommendedName>
        <fullName evidence="1">Tf2-1-like SH3-like domain-containing protein</fullName>
    </recommendedName>
</protein>
<keyword evidence="3" id="KW-1185">Reference proteome</keyword>
<name>G9NQJ1_HYPAI</name>